<dbReference type="InterPro" id="IPR036397">
    <property type="entry name" value="RNaseH_sf"/>
</dbReference>
<dbReference type="PANTHER" id="PTHR46060:SF3">
    <property type="entry name" value="PROTEIN GVQW3"/>
    <property type="match status" value="1"/>
</dbReference>
<dbReference type="GO" id="GO:0003676">
    <property type="term" value="F:nucleic acid binding"/>
    <property type="evidence" value="ECO:0007669"/>
    <property type="project" value="InterPro"/>
</dbReference>
<evidence type="ECO:0008006" key="3">
    <source>
        <dbReference type="Google" id="ProtNLM"/>
    </source>
</evidence>
<keyword evidence="2" id="KW-1185">Reference proteome</keyword>
<organism evidence="1 2">
    <name type="scientific">Eumeta variegata</name>
    <name type="common">Bagworm moth</name>
    <name type="synonym">Eumeta japonica</name>
    <dbReference type="NCBI Taxonomy" id="151549"/>
    <lineage>
        <taxon>Eukaryota</taxon>
        <taxon>Metazoa</taxon>
        <taxon>Ecdysozoa</taxon>
        <taxon>Arthropoda</taxon>
        <taxon>Hexapoda</taxon>
        <taxon>Insecta</taxon>
        <taxon>Pterygota</taxon>
        <taxon>Neoptera</taxon>
        <taxon>Endopterygota</taxon>
        <taxon>Lepidoptera</taxon>
        <taxon>Glossata</taxon>
        <taxon>Ditrysia</taxon>
        <taxon>Tineoidea</taxon>
        <taxon>Psychidae</taxon>
        <taxon>Oiketicinae</taxon>
        <taxon>Eumeta</taxon>
    </lineage>
</organism>
<evidence type="ECO:0000313" key="2">
    <source>
        <dbReference type="Proteomes" id="UP000299102"/>
    </source>
</evidence>
<dbReference type="OrthoDB" id="10017160at2759"/>
<evidence type="ECO:0000313" key="1">
    <source>
        <dbReference type="EMBL" id="GBP37014.1"/>
    </source>
</evidence>
<dbReference type="InterPro" id="IPR052709">
    <property type="entry name" value="Transposase-MT_Hybrid"/>
</dbReference>
<gene>
    <name evidence="1" type="ORF">EVAR_31012_1</name>
</gene>
<dbReference type="EMBL" id="BGZK01000327">
    <property type="protein sequence ID" value="GBP37014.1"/>
    <property type="molecule type" value="Genomic_DNA"/>
</dbReference>
<reference evidence="1 2" key="1">
    <citation type="journal article" date="2019" name="Commun. Biol.">
        <title>The bagworm genome reveals a unique fibroin gene that provides high tensile strength.</title>
        <authorList>
            <person name="Kono N."/>
            <person name="Nakamura H."/>
            <person name="Ohtoshi R."/>
            <person name="Tomita M."/>
            <person name="Numata K."/>
            <person name="Arakawa K."/>
        </authorList>
    </citation>
    <scope>NUCLEOTIDE SEQUENCE [LARGE SCALE GENOMIC DNA]</scope>
</reference>
<sequence>MEIISSSNSEPEFEKHVDAFKRGRINLTDDLREGCPSMATTEEDISAVRVTIETDPKETQKSDLPADSDKLTHRILLHHNNASPHTARQTTNIFRDVKYRNTGILAHLPYRPVSCYFYLFCKINEKLRGKRFTNTEKAVAAYGKAVETIPKCEWAKCFSQWFD</sequence>
<accession>A0A4C1VG79</accession>
<dbReference type="PANTHER" id="PTHR46060">
    <property type="entry name" value="MARINER MOS1 TRANSPOSASE-LIKE PROTEIN"/>
    <property type="match status" value="1"/>
</dbReference>
<dbReference type="Gene3D" id="3.30.420.10">
    <property type="entry name" value="Ribonuclease H-like superfamily/Ribonuclease H"/>
    <property type="match status" value="1"/>
</dbReference>
<dbReference type="AlphaFoldDB" id="A0A4C1VG79"/>
<dbReference type="Proteomes" id="UP000299102">
    <property type="component" value="Unassembled WGS sequence"/>
</dbReference>
<proteinExistence type="predicted"/>
<protein>
    <recommendedName>
        <fullName evidence="3">Mariner Mos1 transposase</fullName>
    </recommendedName>
</protein>
<name>A0A4C1VG79_EUMVA</name>
<comment type="caution">
    <text evidence="1">The sequence shown here is derived from an EMBL/GenBank/DDBJ whole genome shotgun (WGS) entry which is preliminary data.</text>
</comment>